<dbReference type="AlphaFoldDB" id="A0A372GG02"/>
<comment type="caution">
    <text evidence="5">The sequence shown here is derived from an EMBL/GenBank/DDBJ whole genome shotgun (WGS) entry which is preliminary data.</text>
</comment>
<name>A0A372GG02_9ACTN</name>
<accession>A0A372GG02</accession>
<dbReference type="SMART" id="SM00895">
    <property type="entry name" value="FCD"/>
    <property type="match status" value="1"/>
</dbReference>
<keyword evidence="6" id="KW-1185">Reference proteome</keyword>
<dbReference type="Pfam" id="PF00392">
    <property type="entry name" value="GntR"/>
    <property type="match status" value="1"/>
</dbReference>
<dbReference type="CDD" id="cd07377">
    <property type="entry name" value="WHTH_GntR"/>
    <property type="match status" value="1"/>
</dbReference>
<protein>
    <submittedName>
        <fullName evidence="5">GntR family transcriptional regulator</fullName>
    </submittedName>
</protein>
<dbReference type="SUPFAM" id="SSF48008">
    <property type="entry name" value="GntR ligand-binding domain-like"/>
    <property type="match status" value="1"/>
</dbReference>
<dbReference type="PRINTS" id="PR00035">
    <property type="entry name" value="HTHGNTR"/>
</dbReference>
<dbReference type="SMART" id="SM00345">
    <property type="entry name" value="HTH_GNTR"/>
    <property type="match status" value="1"/>
</dbReference>
<dbReference type="InterPro" id="IPR008920">
    <property type="entry name" value="TF_FadR/GntR_C"/>
</dbReference>
<dbReference type="SUPFAM" id="SSF46785">
    <property type="entry name" value="Winged helix' DNA-binding domain"/>
    <property type="match status" value="1"/>
</dbReference>
<dbReference type="Gene3D" id="1.20.120.530">
    <property type="entry name" value="GntR ligand-binding domain-like"/>
    <property type="match status" value="1"/>
</dbReference>
<dbReference type="InterPro" id="IPR036388">
    <property type="entry name" value="WH-like_DNA-bd_sf"/>
</dbReference>
<dbReference type="Pfam" id="PF07729">
    <property type="entry name" value="FCD"/>
    <property type="match status" value="1"/>
</dbReference>
<feature type="domain" description="HTH gntR-type" evidence="4">
    <location>
        <begin position="33"/>
        <end position="100"/>
    </location>
</feature>
<evidence type="ECO:0000256" key="2">
    <source>
        <dbReference type="ARBA" id="ARBA00023125"/>
    </source>
</evidence>
<dbReference type="InterPro" id="IPR036390">
    <property type="entry name" value="WH_DNA-bd_sf"/>
</dbReference>
<dbReference type="EMBL" id="QVNQ01000005">
    <property type="protein sequence ID" value="RFS84297.1"/>
    <property type="molecule type" value="Genomic_DNA"/>
</dbReference>
<dbReference type="GO" id="GO:0003677">
    <property type="term" value="F:DNA binding"/>
    <property type="evidence" value="ECO:0007669"/>
    <property type="project" value="UniProtKB-KW"/>
</dbReference>
<dbReference type="InterPro" id="IPR000524">
    <property type="entry name" value="Tscrpt_reg_HTH_GntR"/>
</dbReference>
<keyword evidence="1" id="KW-0805">Transcription regulation</keyword>
<evidence type="ECO:0000256" key="1">
    <source>
        <dbReference type="ARBA" id="ARBA00023015"/>
    </source>
</evidence>
<dbReference type="Proteomes" id="UP000262882">
    <property type="component" value="Unassembled WGS sequence"/>
</dbReference>
<keyword evidence="2" id="KW-0238">DNA-binding</keyword>
<dbReference type="GO" id="GO:0003700">
    <property type="term" value="F:DNA-binding transcription factor activity"/>
    <property type="evidence" value="ECO:0007669"/>
    <property type="project" value="InterPro"/>
</dbReference>
<evidence type="ECO:0000313" key="5">
    <source>
        <dbReference type="EMBL" id="RFS84297.1"/>
    </source>
</evidence>
<proteinExistence type="predicted"/>
<organism evidence="5 6">
    <name type="scientific">Actinomadura spongiicola</name>
    <dbReference type="NCBI Taxonomy" id="2303421"/>
    <lineage>
        <taxon>Bacteria</taxon>
        <taxon>Bacillati</taxon>
        <taxon>Actinomycetota</taxon>
        <taxon>Actinomycetes</taxon>
        <taxon>Streptosporangiales</taxon>
        <taxon>Thermomonosporaceae</taxon>
        <taxon>Actinomadura</taxon>
    </lineage>
</organism>
<evidence type="ECO:0000256" key="3">
    <source>
        <dbReference type="ARBA" id="ARBA00023163"/>
    </source>
</evidence>
<dbReference type="PANTHER" id="PTHR43537:SF24">
    <property type="entry name" value="GLUCONATE OPERON TRANSCRIPTIONAL REPRESSOR"/>
    <property type="match status" value="1"/>
</dbReference>
<dbReference type="Gene3D" id="1.10.10.10">
    <property type="entry name" value="Winged helix-like DNA-binding domain superfamily/Winged helix DNA-binding domain"/>
    <property type="match status" value="1"/>
</dbReference>
<keyword evidence="3" id="KW-0804">Transcription</keyword>
<sequence>MRCGRCGGLEPLMRDNGSLSSEIFQGVERASGESLGYFATRVLRERIVDGALRPGQRIYQEAIAEQLGLSRIPVRDALRQLESEGLVRFAPNSPARVAELDPAEFNEIYEMRERLEPLAVERSASNLTSEQLEEIHRILEKIEDSWHDSERVLRLDRDFHLASMQAAGMPRLLRLVEGFWNSSQHFRRAYRESVGEANVAVIKAEHFLLVDALDRRDGEQAAQIARNHIRRTRVRLSGQLEAMSEGYRSR</sequence>
<reference evidence="5 6" key="1">
    <citation type="submission" date="2018-08" db="EMBL/GenBank/DDBJ databases">
        <title>Actinomadura spongicola sp. nov., isolated from marine sponge Leucetta chagosensis.</title>
        <authorList>
            <person name="Li L."/>
            <person name="Lin H.W."/>
        </authorList>
    </citation>
    <scope>NUCLEOTIDE SEQUENCE [LARGE SCALE GENOMIC DNA]</scope>
    <source>
        <strain evidence="5 6">LHW52907</strain>
    </source>
</reference>
<dbReference type="InterPro" id="IPR011711">
    <property type="entry name" value="GntR_C"/>
</dbReference>
<dbReference type="PROSITE" id="PS50949">
    <property type="entry name" value="HTH_GNTR"/>
    <property type="match status" value="1"/>
</dbReference>
<dbReference type="PANTHER" id="PTHR43537">
    <property type="entry name" value="TRANSCRIPTIONAL REGULATOR, GNTR FAMILY"/>
    <property type="match status" value="1"/>
</dbReference>
<evidence type="ECO:0000313" key="6">
    <source>
        <dbReference type="Proteomes" id="UP000262882"/>
    </source>
</evidence>
<gene>
    <name evidence="5" type="ORF">D0T12_19445</name>
</gene>
<evidence type="ECO:0000259" key="4">
    <source>
        <dbReference type="PROSITE" id="PS50949"/>
    </source>
</evidence>